<proteinExistence type="predicted"/>
<dbReference type="STRING" id="196109.A0A136IIF8"/>
<evidence type="ECO:0000313" key="4">
    <source>
        <dbReference type="Proteomes" id="UP000070501"/>
    </source>
</evidence>
<protein>
    <recommendedName>
        <fullName evidence="2">DUF7708 domain-containing protein</fullName>
    </recommendedName>
</protein>
<feature type="compositionally biased region" description="Pro residues" evidence="1">
    <location>
        <begin position="232"/>
        <end position="245"/>
    </location>
</feature>
<feature type="compositionally biased region" description="Low complexity" evidence="1">
    <location>
        <begin position="276"/>
        <end position="313"/>
    </location>
</feature>
<accession>A0A136IIF8</accession>
<dbReference type="InterPro" id="IPR056125">
    <property type="entry name" value="DUF7708"/>
</dbReference>
<evidence type="ECO:0000259" key="2">
    <source>
        <dbReference type="Pfam" id="PF24809"/>
    </source>
</evidence>
<feature type="domain" description="DUF7708" evidence="2">
    <location>
        <begin position="96"/>
        <end position="177"/>
    </location>
</feature>
<name>A0A136IIF8_9PEZI</name>
<feature type="compositionally biased region" description="Low complexity" evidence="1">
    <location>
        <begin position="246"/>
        <end position="256"/>
    </location>
</feature>
<feature type="region of interest" description="Disordered" evidence="1">
    <location>
        <begin position="207"/>
        <end position="313"/>
    </location>
</feature>
<evidence type="ECO:0000313" key="3">
    <source>
        <dbReference type="EMBL" id="KXJ84776.1"/>
    </source>
</evidence>
<feature type="compositionally biased region" description="Polar residues" evidence="1">
    <location>
        <begin position="257"/>
        <end position="271"/>
    </location>
</feature>
<reference evidence="4" key="1">
    <citation type="submission" date="2016-02" db="EMBL/GenBank/DDBJ databases">
        <title>Draft genome sequence of Microdochium bolleyi, a fungal endophyte of beachgrass.</title>
        <authorList>
            <consortium name="DOE Joint Genome Institute"/>
            <person name="David A.S."/>
            <person name="May G."/>
            <person name="Haridas S."/>
            <person name="Lim J."/>
            <person name="Wang M."/>
            <person name="Labutti K."/>
            <person name="Lipzen A."/>
            <person name="Barry K."/>
            <person name="Grigoriev I.V."/>
        </authorList>
    </citation>
    <scope>NUCLEOTIDE SEQUENCE [LARGE SCALE GENOMIC DNA]</scope>
    <source>
        <strain evidence="4">J235TASD1</strain>
    </source>
</reference>
<sequence length="313" mass="33349">MAGPLSSVSGPTALNHGLEDALAGFQAALSEGQREELHEIKKNHVIPDADAVLVFTARLDAINRQRRGKSTSTRLHSLLSSVADFCAVMTDGRPCNVADTLVSSNPEVAALVWGSVKFTMTAISNIMSYNDGMFNLLMDITKSCPVISEYRSLYPDSTRLQEALSCFYAAIIRCCQHLMEQVMQRREFFQAAKNFVGRLANQTALVTASGSTRPSSTCSGPLQTSHRSQDCPPSPGPGRPRPPSSPRRSSSSSASSTNTEQASSRPSTRSSGRAACSISSTTSCGTSLAAARRSSTSTSACAATSTSRRTWPL</sequence>
<evidence type="ECO:0000256" key="1">
    <source>
        <dbReference type="SAM" id="MobiDB-lite"/>
    </source>
</evidence>
<dbReference type="Pfam" id="PF24809">
    <property type="entry name" value="DUF7708"/>
    <property type="match status" value="1"/>
</dbReference>
<keyword evidence="4" id="KW-1185">Reference proteome</keyword>
<dbReference type="InParanoid" id="A0A136IIF8"/>
<dbReference type="OrthoDB" id="7464126at2759"/>
<dbReference type="EMBL" id="KQ964333">
    <property type="protein sequence ID" value="KXJ84776.1"/>
    <property type="molecule type" value="Genomic_DNA"/>
</dbReference>
<gene>
    <name evidence="3" type="ORF">Micbo1qcDRAFT_73077</name>
</gene>
<dbReference type="Proteomes" id="UP000070501">
    <property type="component" value="Unassembled WGS sequence"/>
</dbReference>
<feature type="compositionally biased region" description="Polar residues" evidence="1">
    <location>
        <begin position="207"/>
        <end position="226"/>
    </location>
</feature>
<organism evidence="3 4">
    <name type="scientific">Microdochium bolleyi</name>
    <dbReference type="NCBI Taxonomy" id="196109"/>
    <lineage>
        <taxon>Eukaryota</taxon>
        <taxon>Fungi</taxon>
        <taxon>Dikarya</taxon>
        <taxon>Ascomycota</taxon>
        <taxon>Pezizomycotina</taxon>
        <taxon>Sordariomycetes</taxon>
        <taxon>Xylariomycetidae</taxon>
        <taxon>Xylariales</taxon>
        <taxon>Microdochiaceae</taxon>
        <taxon>Microdochium</taxon>
    </lineage>
</organism>
<dbReference type="AlphaFoldDB" id="A0A136IIF8"/>